<comment type="caution">
    <text evidence="1">The sequence shown here is derived from an EMBL/GenBank/DDBJ whole genome shotgun (WGS) entry which is preliminary data.</text>
</comment>
<sequence length="35" mass="4035">TLKIIDGDTKLDKTTGFWKEKITELIQDISRIEGK</sequence>
<feature type="non-terminal residue" evidence="1">
    <location>
        <position position="1"/>
    </location>
</feature>
<accession>X1TNN2</accession>
<dbReference type="EMBL" id="BARW01010883">
    <property type="protein sequence ID" value="GAI81649.1"/>
    <property type="molecule type" value="Genomic_DNA"/>
</dbReference>
<reference evidence="1" key="1">
    <citation type="journal article" date="2014" name="Front. Microbiol.">
        <title>High frequency of phylogenetically diverse reductive dehalogenase-homologous genes in deep subseafloor sedimentary metagenomes.</title>
        <authorList>
            <person name="Kawai M."/>
            <person name="Futagami T."/>
            <person name="Toyoda A."/>
            <person name="Takaki Y."/>
            <person name="Nishi S."/>
            <person name="Hori S."/>
            <person name="Arai W."/>
            <person name="Tsubouchi T."/>
            <person name="Morono Y."/>
            <person name="Uchiyama I."/>
            <person name="Ito T."/>
            <person name="Fujiyama A."/>
            <person name="Inagaki F."/>
            <person name="Takami H."/>
        </authorList>
    </citation>
    <scope>NUCLEOTIDE SEQUENCE</scope>
    <source>
        <strain evidence="1">Expedition CK06-06</strain>
    </source>
</reference>
<protein>
    <submittedName>
        <fullName evidence="1">Uncharacterized protein</fullName>
    </submittedName>
</protein>
<proteinExistence type="predicted"/>
<organism evidence="1">
    <name type="scientific">marine sediment metagenome</name>
    <dbReference type="NCBI Taxonomy" id="412755"/>
    <lineage>
        <taxon>unclassified sequences</taxon>
        <taxon>metagenomes</taxon>
        <taxon>ecological metagenomes</taxon>
    </lineage>
</organism>
<dbReference type="AlphaFoldDB" id="X1TNN2"/>
<evidence type="ECO:0000313" key="1">
    <source>
        <dbReference type="EMBL" id="GAI81649.1"/>
    </source>
</evidence>
<name>X1TNN2_9ZZZZ</name>
<gene>
    <name evidence="1" type="ORF">S12H4_21224</name>
</gene>